<dbReference type="PANTHER" id="PTHR13464:SF0">
    <property type="entry name" value="SAP30-BINDING PROTEIN"/>
    <property type="match status" value="1"/>
</dbReference>
<keyword evidence="3" id="KW-1185">Reference proteome</keyword>
<dbReference type="STRING" id="1314785.A0A165CKW8"/>
<feature type="compositionally biased region" description="Polar residues" evidence="1">
    <location>
        <begin position="224"/>
        <end position="259"/>
    </location>
</feature>
<evidence type="ECO:0000313" key="3">
    <source>
        <dbReference type="Proteomes" id="UP000076871"/>
    </source>
</evidence>
<proteinExistence type="predicted"/>
<dbReference type="RefSeq" id="XP_040760734.1">
    <property type="nucleotide sequence ID" value="XM_040906586.1"/>
</dbReference>
<gene>
    <name evidence="2" type="ORF">LAESUDRAFT_705381</name>
</gene>
<sequence length="283" mass="31372">MLHGLVAYDEESEEEQSAASTTKLHNPANDAPSDGIANAYTETPQRPPPPSRSQPLIRRPAHAKPRPRPRTHSDAIETESPETFTEDVSSVAIQESSPSEGVRDDTEPEDELLRIRTVLRPPPIPGEESWGIPPAPTEACDPALEAKLAEFLAMKRDSVNPTHFNDSLMSNRSFRNPHLYTKLVEFVDVDERATNFPQHIWDPTDMREEWFASHIAADQKARSEQASAQSSKRSHIEFTSTSSYAQARQNGSAQHSQGRFSMHGRGGVLGGGYGRGRGRSRWG</sequence>
<dbReference type="Proteomes" id="UP000076871">
    <property type="component" value="Unassembled WGS sequence"/>
</dbReference>
<protein>
    <submittedName>
        <fullName evidence="2">HCNGP-domain-containing protein</fullName>
    </submittedName>
</protein>
<feature type="compositionally biased region" description="Polar residues" evidence="1">
    <location>
        <begin position="81"/>
        <end position="99"/>
    </location>
</feature>
<dbReference type="GO" id="GO:0005634">
    <property type="term" value="C:nucleus"/>
    <property type="evidence" value="ECO:0007669"/>
    <property type="project" value="TreeGrafter"/>
</dbReference>
<dbReference type="OrthoDB" id="1714508at2759"/>
<dbReference type="InterPro" id="IPR012479">
    <property type="entry name" value="SAP30BP"/>
</dbReference>
<dbReference type="GO" id="GO:0006355">
    <property type="term" value="P:regulation of DNA-templated transcription"/>
    <property type="evidence" value="ECO:0007669"/>
    <property type="project" value="InterPro"/>
</dbReference>
<reference evidence="2 3" key="1">
    <citation type="journal article" date="2016" name="Mol. Biol. Evol.">
        <title>Comparative Genomics of Early-Diverging Mushroom-Forming Fungi Provides Insights into the Origins of Lignocellulose Decay Capabilities.</title>
        <authorList>
            <person name="Nagy L.G."/>
            <person name="Riley R."/>
            <person name="Tritt A."/>
            <person name="Adam C."/>
            <person name="Daum C."/>
            <person name="Floudas D."/>
            <person name="Sun H."/>
            <person name="Yadav J.S."/>
            <person name="Pangilinan J."/>
            <person name="Larsson K.H."/>
            <person name="Matsuura K."/>
            <person name="Barry K."/>
            <person name="Labutti K."/>
            <person name="Kuo R."/>
            <person name="Ohm R.A."/>
            <person name="Bhattacharya S.S."/>
            <person name="Shirouzu T."/>
            <person name="Yoshinaga Y."/>
            <person name="Martin F.M."/>
            <person name="Grigoriev I.V."/>
            <person name="Hibbett D.S."/>
        </authorList>
    </citation>
    <scope>NUCLEOTIDE SEQUENCE [LARGE SCALE GENOMIC DNA]</scope>
    <source>
        <strain evidence="2 3">93-53</strain>
    </source>
</reference>
<dbReference type="InParanoid" id="A0A165CKW8"/>
<accession>A0A165CKW8</accession>
<evidence type="ECO:0000256" key="1">
    <source>
        <dbReference type="SAM" id="MobiDB-lite"/>
    </source>
</evidence>
<dbReference type="PANTHER" id="PTHR13464">
    <property type="entry name" value="TRANSCRIPTIONAL REGULATOR PROTEIN HCNGP"/>
    <property type="match status" value="1"/>
</dbReference>
<evidence type="ECO:0000313" key="2">
    <source>
        <dbReference type="EMBL" id="KZT02994.1"/>
    </source>
</evidence>
<dbReference type="EMBL" id="KV427648">
    <property type="protein sequence ID" value="KZT02994.1"/>
    <property type="molecule type" value="Genomic_DNA"/>
</dbReference>
<dbReference type="AlphaFoldDB" id="A0A165CKW8"/>
<feature type="compositionally biased region" description="Basic residues" evidence="1">
    <location>
        <begin position="59"/>
        <end position="70"/>
    </location>
</feature>
<feature type="compositionally biased region" description="Gly residues" evidence="1">
    <location>
        <begin position="264"/>
        <end position="275"/>
    </location>
</feature>
<feature type="region of interest" description="Disordered" evidence="1">
    <location>
        <begin position="217"/>
        <end position="283"/>
    </location>
</feature>
<name>A0A165CKW8_9APHY</name>
<feature type="region of interest" description="Disordered" evidence="1">
    <location>
        <begin position="1"/>
        <end position="110"/>
    </location>
</feature>
<organism evidence="2 3">
    <name type="scientific">Laetiporus sulphureus 93-53</name>
    <dbReference type="NCBI Taxonomy" id="1314785"/>
    <lineage>
        <taxon>Eukaryota</taxon>
        <taxon>Fungi</taxon>
        <taxon>Dikarya</taxon>
        <taxon>Basidiomycota</taxon>
        <taxon>Agaricomycotina</taxon>
        <taxon>Agaricomycetes</taxon>
        <taxon>Polyporales</taxon>
        <taxon>Laetiporus</taxon>
    </lineage>
</organism>
<dbReference type="Pfam" id="PF07818">
    <property type="entry name" value="HCNGP"/>
    <property type="match status" value="1"/>
</dbReference>
<dbReference type="GeneID" id="63823615"/>